<sequence length="49" mass="5595">MSKTKIKLRKHLNADALLPDFQGFEGYKVLNIMKTHAVSLYVDYGRGIL</sequence>
<accession>A0A811TE93</accession>
<name>A0A811TE93_9EURY</name>
<dbReference type="Proteomes" id="UP000634805">
    <property type="component" value="Unassembled WGS sequence"/>
</dbReference>
<evidence type="ECO:0000313" key="1">
    <source>
        <dbReference type="EMBL" id="CAD6493075.1"/>
    </source>
</evidence>
<proteinExistence type="predicted"/>
<protein>
    <submittedName>
        <fullName evidence="1">Uncharacterized protein</fullName>
    </submittedName>
</protein>
<evidence type="ECO:0000313" key="2">
    <source>
        <dbReference type="Proteomes" id="UP000634805"/>
    </source>
</evidence>
<dbReference type="EMBL" id="CAJHIS010000009">
    <property type="protein sequence ID" value="CAD6493075.1"/>
    <property type="molecule type" value="Genomic_DNA"/>
</dbReference>
<organism evidence="1 2">
    <name type="scientific">Candidatus Argoarchaeum ethanivorans</name>
    <dbReference type="NCBI Taxonomy" id="2608793"/>
    <lineage>
        <taxon>Archaea</taxon>
        <taxon>Methanobacteriati</taxon>
        <taxon>Methanobacteriota</taxon>
        <taxon>Stenosarchaea group</taxon>
        <taxon>Methanomicrobia</taxon>
        <taxon>Methanosarcinales</taxon>
        <taxon>Methanosarcinales incertae sedis</taxon>
        <taxon>GOM Arc I cluster</taxon>
        <taxon>Candidatus Argoarchaeum</taxon>
    </lineage>
</organism>
<reference evidence="1" key="1">
    <citation type="submission" date="2020-10" db="EMBL/GenBank/DDBJ databases">
        <authorList>
            <person name="Hahn C.J."/>
            <person name="Laso-Perez R."/>
            <person name="Vulcano F."/>
            <person name="Vaziourakis K.-M."/>
            <person name="Stokke R."/>
            <person name="Steen I.H."/>
            <person name="Teske A."/>
            <person name="Boetius A."/>
            <person name="Liebeke M."/>
            <person name="Amann R."/>
            <person name="Knittel K."/>
        </authorList>
    </citation>
    <scope>NUCLEOTIDE SEQUENCE</scope>
    <source>
        <strain evidence="1">Gfbio:e3339647-f889-4370-9287-4fb5cb688e4c:AG392D22_GoMArc1</strain>
    </source>
</reference>
<gene>
    <name evidence="1" type="ORF">EMLJLAPB_00433</name>
</gene>
<dbReference type="AlphaFoldDB" id="A0A811TE93"/>
<comment type="caution">
    <text evidence="1">The sequence shown here is derived from an EMBL/GenBank/DDBJ whole genome shotgun (WGS) entry which is preliminary data.</text>
</comment>